<comment type="subcellular location">
    <subcellularLocation>
        <location evidence="1">Secreted</location>
    </subcellularLocation>
</comment>
<keyword evidence="2" id="KW-0964">Secreted</keyword>
<evidence type="ECO:0000313" key="5">
    <source>
        <dbReference type="EMBL" id="KAJ8320433.1"/>
    </source>
</evidence>
<dbReference type="EMBL" id="JARBDR010000141">
    <property type="protein sequence ID" value="KAJ8320433.1"/>
    <property type="molecule type" value="Genomic_DNA"/>
</dbReference>
<feature type="domain" description="MGT5A-like N-terminal" evidence="4">
    <location>
        <begin position="57"/>
        <end position="98"/>
    </location>
</feature>
<proteinExistence type="predicted"/>
<dbReference type="Pfam" id="PF15027">
    <property type="entry name" value="MGT5A_N"/>
    <property type="match status" value="1"/>
</dbReference>
<gene>
    <name evidence="5" type="ORF">KUTeg_002020</name>
</gene>
<reference evidence="5 6" key="1">
    <citation type="submission" date="2022-12" db="EMBL/GenBank/DDBJ databases">
        <title>Chromosome-level genome of Tegillarca granosa.</title>
        <authorList>
            <person name="Kim J."/>
        </authorList>
    </citation>
    <scope>NUCLEOTIDE SEQUENCE [LARGE SCALE GENOMIC DNA]</scope>
    <source>
        <strain evidence="5">Teg-2019</strain>
        <tissue evidence="5">Adductor muscle</tissue>
    </source>
</reference>
<evidence type="ECO:0000256" key="3">
    <source>
        <dbReference type="ARBA" id="ARBA00023180"/>
    </source>
</evidence>
<evidence type="ECO:0000256" key="1">
    <source>
        <dbReference type="ARBA" id="ARBA00004613"/>
    </source>
</evidence>
<protein>
    <recommendedName>
        <fullName evidence="4">MGT5A-like N-terminal domain-containing protein</fullName>
    </recommendedName>
</protein>
<evidence type="ECO:0000313" key="6">
    <source>
        <dbReference type="Proteomes" id="UP001217089"/>
    </source>
</evidence>
<organism evidence="5 6">
    <name type="scientific">Tegillarca granosa</name>
    <name type="common">Malaysian cockle</name>
    <name type="synonym">Anadara granosa</name>
    <dbReference type="NCBI Taxonomy" id="220873"/>
    <lineage>
        <taxon>Eukaryota</taxon>
        <taxon>Metazoa</taxon>
        <taxon>Spiralia</taxon>
        <taxon>Lophotrochozoa</taxon>
        <taxon>Mollusca</taxon>
        <taxon>Bivalvia</taxon>
        <taxon>Autobranchia</taxon>
        <taxon>Pteriomorphia</taxon>
        <taxon>Arcoida</taxon>
        <taxon>Arcoidea</taxon>
        <taxon>Arcidae</taxon>
        <taxon>Tegillarca</taxon>
    </lineage>
</organism>
<evidence type="ECO:0000256" key="2">
    <source>
        <dbReference type="ARBA" id="ARBA00022525"/>
    </source>
</evidence>
<dbReference type="InterPro" id="IPR027833">
    <property type="entry name" value="MGT5A-like_N"/>
</dbReference>
<name>A0ABQ9FT56_TEGGR</name>
<sequence>MAKENAGVVDGPYAGRFTAYVMSLTKGKGHIVVLGPQSRCEGGIYDTVSFLLLFLCQDLKKTMAVLLENMLLRINELEHKINNVMNTSMNGSLHNTSSMHEILQPGNQLLAEELISNY</sequence>
<keyword evidence="3" id="KW-0325">Glycoprotein</keyword>
<comment type="caution">
    <text evidence="5">The sequence shown here is derived from an EMBL/GenBank/DDBJ whole genome shotgun (WGS) entry which is preliminary data.</text>
</comment>
<accession>A0ABQ9FT56</accession>
<keyword evidence="6" id="KW-1185">Reference proteome</keyword>
<evidence type="ECO:0000259" key="4">
    <source>
        <dbReference type="Pfam" id="PF15027"/>
    </source>
</evidence>
<dbReference type="Proteomes" id="UP001217089">
    <property type="component" value="Unassembled WGS sequence"/>
</dbReference>